<dbReference type="InterPro" id="IPR028427">
    <property type="entry name" value="Met_Sox_Rdtase_MsrB"/>
</dbReference>
<organism evidence="9 10">
    <name type="scientific">Spirosoma terrae</name>
    <dbReference type="NCBI Taxonomy" id="1968276"/>
    <lineage>
        <taxon>Bacteria</taxon>
        <taxon>Pseudomonadati</taxon>
        <taxon>Bacteroidota</taxon>
        <taxon>Cytophagia</taxon>
        <taxon>Cytophagales</taxon>
        <taxon>Cytophagaceae</taxon>
        <taxon>Spirosoma</taxon>
    </lineage>
</organism>
<dbReference type="Pfam" id="PF01641">
    <property type="entry name" value="SelR"/>
    <property type="match status" value="1"/>
</dbReference>
<dbReference type="PANTHER" id="PTHR10173">
    <property type="entry name" value="METHIONINE SULFOXIDE REDUCTASE"/>
    <property type="match status" value="1"/>
</dbReference>
<feature type="binding site" evidence="6">
    <location>
        <position position="85"/>
    </location>
    <ligand>
        <name>Zn(2+)</name>
        <dbReference type="ChEBI" id="CHEBI:29105"/>
    </ligand>
</feature>
<dbReference type="SUPFAM" id="SSF51316">
    <property type="entry name" value="Mss4-like"/>
    <property type="match status" value="1"/>
</dbReference>
<dbReference type="GO" id="GO:0030091">
    <property type="term" value="P:protein repair"/>
    <property type="evidence" value="ECO:0007669"/>
    <property type="project" value="InterPro"/>
</dbReference>
<comment type="catalytic activity">
    <reaction evidence="5 6">
        <text>L-methionyl-[protein] + [thioredoxin]-disulfide + H2O = L-methionyl-(R)-S-oxide-[protein] + [thioredoxin]-dithiol</text>
        <dbReference type="Rhea" id="RHEA:24164"/>
        <dbReference type="Rhea" id="RHEA-COMP:10698"/>
        <dbReference type="Rhea" id="RHEA-COMP:10700"/>
        <dbReference type="Rhea" id="RHEA-COMP:12313"/>
        <dbReference type="Rhea" id="RHEA-COMP:12314"/>
        <dbReference type="ChEBI" id="CHEBI:15377"/>
        <dbReference type="ChEBI" id="CHEBI:16044"/>
        <dbReference type="ChEBI" id="CHEBI:29950"/>
        <dbReference type="ChEBI" id="CHEBI:45764"/>
        <dbReference type="ChEBI" id="CHEBI:50058"/>
        <dbReference type="EC" id="1.8.4.12"/>
    </reaction>
</comment>
<comment type="similarity">
    <text evidence="1 6">Belongs to the MsrB Met sulfoxide reductase family.</text>
</comment>
<dbReference type="PANTHER" id="PTHR10173:SF52">
    <property type="entry name" value="METHIONINE-R-SULFOXIDE REDUCTASE B1"/>
    <property type="match status" value="1"/>
</dbReference>
<feature type="binding site" evidence="6">
    <location>
        <position position="88"/>
    </location>
    <ligand>
        <name>Zn(2+)</name>
        <dbReference type="ChEBI" id="CHEBI:29105"/>
    </ligand>
</feature>
<feature type="domain" description="MsrB" evidence="8">
    <location>
        <begin position="46"/>
        <end position="168"/>
    </location>
</feature>
<accession>A0A6L9LEH8</accession>
<dbReference type="InterPro" id="IPR011057">
    <property type="entry name" value="Mss4-like_sf"/>
</dbReference>
<feature type="binding site" evidence="6">
    <location>
        <position position="137"/>
    </location>
    <ligand>
        <name>Zn(2+)</name>
        <dbReference type="ChEBI" id="CHEBI:29105"/>
    </ligand>
</feature>
<dbReference type="EC" id="1.8.4.12" evidence="6"/>
<evidence type="ECO:0000313" key="9">
    <source>
        <dbReference type="EMBL" id="NDU98760.1"/>
    </source>
</evidence>
<keyword evidence="4 6" id="KW-0560">Oxidoreductase</keyword>
<feature type="chain" id="PRO_5026932352" description="Peptide methionine sulfoxide reductase MsrB" evidence="7">
    <location>
        <begin position="22"/>
        <end position="168"/>
    </location>
</feature>
<keyword evidence="7" id="KW-0732">Signal</keyword>
<dbReference type="GO" id="GO:0008270">
    <property type="term" value="F:zinc ion binding"/>
    <property type="evidence" value="ECO:0007669"/>
    <property type="project" value="UniProtKB-UniRule"/>
</dbReference>
<dbReference type="GO" id="GO:0033743">
    <property type="term" value="F:peptide-methionine (R)-S-oxide reductase activity"/>
    <property type="evidence" value="ECO:0007669"/>
    <property type="project" value="UniProtKB-UniRule"/>
</dbReference>
<dbReference type="RefSeq" id="WP_163954893.1">
    <property type="nucleotide sequence ID" value="NZ_JAAFZH010000020.1"/>
</dbReference>
<proteinExistence type="inferred from homology"/>
<evidence type="ECO:0000256" key="6">
    <source>
        <dbReference type="HAMAP-Rule" id="MF_01400"/>
    </source>
</evidence>
<dbReference type="FunFam" id="2.170.150.20:FF:000001">
    <property type="entry name" value="Peptide methionine sulfoxide reductase MsrB"/>
    <property type="match status" value="1"/>
</dbReference>
<dbReference type="HAMAP" id="MF_01400">
    <property type="entry name" value="MsrB"/>
    <property type="match status" value="1"/>
</dbReference>
<protein>
    <recommendedName>
        <fullName evidence="6">Peptide methionine sulfoxide reductase MsrB</fullName>
        <ecNumber evidence="6">1.8.4.12</ecNumber>
    </recommendedName>
    <alternativeName>
        <fullName evidence="6">Peptide-methionine (R)-S-oxide reductase</fullName>
    </alternativeName>
</protein>
<keyword evidence="10" id="KW-1185">Reference proteome</keyword>
<dbReference type="AlphaFoldDB" id="A0A6L9LEH8"/>
<reference evidence="9 10" key="1">
    <citation type="submission" date="2020-02" db="EMBL/GenBank/DDBJ databases">
        <title>Draft genome sequence of two Spirosoma agri KCTC 52727 and Spirosoma terrae KCTC 52035.</title>
        <authorList>
            <person name="Rojas J."/>
            <person name="Ambika Manirajan B."/>
            <person name="Suarez C."/>
            <person name="Ratering S."/>
            <person name="Schnell S."/>
        </authorList>
    </citation>
    <scope>NUCLEOTIDE SEQUENCE [LARGE SCALE GENOMIC DNA]</scope>
    <source>
        <strain evidence="9 10">KCTC 52035</strain>
    </source>
</reference>
<evidence type="ECO:0000256" key="3">
    <source>
        <dbReference type="ARBA" id="ARBA00022833"/>
    </source>
</evidence>
<feature type="active site" description="Nucleophile" evidence="6">
    <location>
        <position position="157"/>
    </location>
</feature>
<dbReference type="GO" id="GO:0006979">
    <property type="term" value="P:response to oxidative stress"/>
    <property type="evidence" value="ECO:0007669"/>
    <property type="project" value="InterPro"/>
</dbReference>
<dbReference type="NCBIfam" id="TIGR00357">
    <property type="entry name" value="peptide-methionine (R)-S-oxide reductase MsrB"/>
    <property type="match status" value="1"/>
</dbReference>
<dbReference type="InterPro" id="IPR002579">
    <property type="entry name" value="Met_Sox_Rdtase_MsrB_dom"/>
</dbReference>
<sequence>MNRTTFFKCLGVLVIAGPLAAASSSFRPANGLVDDTKPPRRVVKSEAEWKKILTPDEFAVARQHGTERAFTSPLAKNHDRGEYRCVCCHEPLFRSETKFESGTGWPSFYAPISKNVVKDLKDTSYAMVRTEVQCAVCDAHLGHVFEDGPEPTGLRYCMNGVSLEFVKK</sequence>
<dbReference type="PROSITE" id="PS51790">
    <property type="entry name" value="MSRB"/>
    <property type="match status" value="1"/>
</dbReference>
<comment type="cofactor">
    <cofactor evidence="6">
        <name>Zn(2+)</name>
        <dbReference type="ChEBI" id="CHEBI:29105"/>
    </cofactor>
    <text evidence="6">Binds 1 zinc ion per subunit. The zinc ion is important for the structural integrity of the protein.</text>
</comment>
<evidence type="ECO:0000259" key="8">
    <source>
        <dbReference type="PROSITE" id="PS51790"/>
    </source>
</evidence>
<evidence type="ECO:0000256" key="1">
    <source>
        <dbReference type="ARBA" id="ARBA00007174"/>
    </source>
</evidence>
<dbReference type="Proteomes" id="UP000474175">
    <property type="component" value="Unassembled WGS sequence"/>
</dbReference>
<feature type="binding site" evidence="6">
    <location>
        <position position="134"/>
    </location>
    <ligand>
        <name>Zn(2+)</name>
        <dbReference type="ChEBI" id="CHEBI:29105"/>
    </ligand>
</feature>
<gene>
    <name evidence="6 9" type="primary">msrB</name>
    <name evidence="9" type="ORF">GK108_28000</name>
</gene>
<keyword evidence="2 6" id="KW-0479">Metal-binding</keyword>
<feature type="signal peptide" evidence="7">
    <location>
        <begin position="1"/>
        <end position="21"/>
    </location>
</feature>
<evidence type="ECO:0000256" key="7">
    <source>
        <dbReference type="SAM" id="SignalP"/>
    </source>
</evidence>
<evidence type="ECO:0000256" key="5">
    <source>
        <dbReference type="ARBA" id="ARBA00048488"/>
    </source>
</evidence>
<keyword evidence="3 6" id="KW-0862">Zinc</keyword>
<name>A0A6L9LEH8_9BACT</name>
<dbReference type="GO" id="GO:0005737">
    <property type="term" value="C:cytoplasm"/>
    <property type="evidence" value="ECO:0007669"/>
    <property type="project" value="TreeGrafter"/>
</dbReference>
<dbReference type="EMBL" id="JAAFZH010000020">
    <property type="protein sequence ID" value="NDU98760.1"/>
    <property type="molecule type" value="Genomic_DNA"/>
</dbReference>
<dbReference type="Gene3D" id="2.170.150.20">
    <property type="entry name" value="Peptide methionine sulfoxide reductase"/>
    <property type="match status" value="1"/>
</dbReference>
<evidence type="ECO:0000256" key="2">
    <source>
        <dbReference type="ARBA" id="ARBA00022723"/>
    </source>
</evidence>
<evidence type="ECO:0000256" key="4">
    <source>
        <dbReference type="ARBA" id="ARBA00023002"/>
    </source>
</evidence>
<evidence type="ECO:0000313" key="10">
    <source>
        <dbReference type="Proteomes" id="UP000474175"/>
    </source>
</evidence>
<comment type="caution">
    <text evidence="9">The sequence shown here is derived from an EMBL/GenBank/DDBJ whole genome shotgun (WGS) entry which is preliminary data.</text>
</comment>